<keyword evidence="22" id="KW-1185">Reference proteome</keyword>
<keyword evidence="14" id="KW-0966">Cell projection</keyword>
<comment type="subcellular location">
    <subcellularLocation>
        <location evidence="2">Cell membrane</location>
        <topology evidence="2">Lipid-anchor</topology>
    </subcellularLocation>
    <subcellularLocation>
        <location evidence="4">Cell projection</location>
        <location evidence="4">Neuron projection</location>
    </subcellularLocation>
    <subcellularLocation>
        <location evidence="5">Cytoplasm</location>
        <location evidence="5">Perinuclear region</location>
    </subcellularLocation>
    <subcellularLocation>
        <location evidence="1">Nucleus</location>
    </subcellularLocation>
    <subcellularLocation>
        <location evidence="3">Perikaryon</location>
    </subcellularLocation>
</comment>
<dbReference type="GO" id="GO:0061575">
    <property type="term" value="F:cyclin-dependent protein serine/threonine kinase activator activity"/>
    <property type="evidence" value="ECO:0007669"/>
    <property type="project" value="InterPro"/>
</dbReference>
<dbReference type="Ensembl" id="ENSAMXT00000051804.1">
    <property type="protein sequence ID" value="ENSAMXP00000037810.1"/>
    <property type="gene ID" value="ENSAMXG00000030898.1"/>
</dbReference>
<dbReference type="PANTHER" id="PTHR23401">
    <property type="entry name" value="CYCLIN DEPENDANT KINASE-5 ACTIVATOR"/>
    <property type="match status" value="1"/>
</dbReference>
<evidence type="ECO:0000313" key="21">
    <source>
        <dbReference type="Ensembl" id="ENSAMXP00000037810.1"/>
    </source>
</evidence>
<dbReference type="GO" id="GO:0005886">
    <property type="term" value="C:plasma membrane"/>
    <property type="evidence" value="ECO:0007669"/>
    <property type="project" value="UniProtKB-SubCell"/>
</dbReference>
<dbReference type="GO" id="GO:0019901">
    <property type="term" value="F:protein kinase binding"/>
    <property type="evidence" value="ECO:0007669"/>
    <property type="project" value="TreeGrafter"/>
</dbReference>
<dbReference type="GeneTree" id="ENSGT00390000008812"/>
<evidence type="ECO:0000256" key="14">
    <source>
        <dbReference type="ARBA" id="ARBA00023273"/>
    </source>
</evidence>
<keyword evidence="7" id="KW-1003">Cell membrane</keyword>
<dbReference type="GO" id="GO:0043204">
    <property type="term" value="C:perikaryon"/>
    <property type="evidence" value="ECO:0007669"/>
    <property type="project" value="UniProtKB-SubCell"/>
</dbReference>
<dbReference type="GO" id="GO:0007420">
    <property type="term" value="P:brain development"/>
    <property type="evidence" value="ECO:0007669"/>
    <property type="project" value="TreeGrafter"/>
</dbReference>
<dbReference type="Proteomes" id="UP000018467">
    <property type="component" value="Unassembled WGS sequence"/>
</dbReference>
<dbReference type="GO" id="GO:0007411">
    <property type="term" value="P:axon guidance"/>
    <property type="evidence" value="ECO:0007669"/>
    <property type="project" value="TreeGrafter"/>
</dbReference>
<comment type="subunit">
    <text evidence="19">Heterodimer composed of a catalytic subunit CDK5 and a regulatory subunit CDK5R1 (p25) and macromolecular complex composed of at least CDK5, CDK5R1 (p35) and CDK5RAP1 or CDK5RAP2 or CDK5RAP3. Only the heterodimer shows kinase activity. Interacts with EPHA4 and NGEF; may mediate the activation of NGEF by EPHA4. Interacts with RASGRF2. The complex p35/CDK5 interacts with CLOCK.</text>
</comment>
<feature type="region of interest" description="Disordered" evidence="20">
    <location>
        <begin position="51"/>
        <end position="88"/>
    </location>
</feature>
<evidence type="ECO:0000256" key="12">
    <source>
        <dbReference type="ARBA" id="ARBA00023136"/>
    </source>
</evidence>
<comment type="similarity">
    <text evidence="6">Belongs to the cyclin-dependent kinase 5 activator family.</text>
</comment>
<dbReference type="GO" id="GO:0005634">
    <property type="term" value="C:nucleus"/>
    <property type="evidence" value="ECO:0007669"/>
    <property type="project" value="UniProtKB-SubCell"/>
</dbReference>
<protein>
    <recommendedName>
        <fullName evidence="17">Cyclin-dependent kinase 5 activator 1</fullName>
    </recommendedName>
    <alternativeName>
        <fullName evidence="18">Cyclin-dependent kinase 5 regulatory subunit 1</fullName>
    </alternativeName>
</protein>
<accession>A0A3B1J7G2</accession>
<dbReference type="GO" id="GO:0048511">
    <property type="term" value="P:rhythmic process"/>
    <property type="evidence" value="ECO:0007669"/>
    <property type="project" value="UniProtKB-KW"/>
</dbReference>
<keyword evidence="11" id="KW-0090">Biological rhythms</keyword>
<evidence type="ECO:0000256" key="20">
    <source>
        <dbReference type="SAM" id="MobiDB-lite"/>
    </source>
</evidence>
<evidence type="ECO:0000256" key="11">
    <source>
        <dbReference type="ARBA" id="ARBA00023108"/>
    </source>
</evidence>
<dbReference type="STRING" id="7994.ENSAMXP00000037810"/>
<dbReference type="InterPro" id="IPR004944">
    <property type="entry name" value="CDK5_activator"/>
</dbReference>
<evidence type="ECO:0000256" key="2">
    <source>
        <dbReference type="ARBA" id="ARBA00004193"/>
    </source>
</evidence>
<reference evidence="22" key="1">
    <citation type="submission" date="2013-03" db="EMBL/GenBank/DDBJ databases">
        <authorList>
            <person name="Jeffery W."/>
            <person name="Warren W."/>
            <person name="Wilson R.K."/>
        </authorList>
    </citation>
    <scope>NUCLEOTIDE SEQUENCE</scope>
    <source>
        <strain evidence="22">female</strain>
    </source>
</reference>
<feature type="compositionally biased region" description="Basic and acidic residues" evidence="20">
    <location>
        <begin position="62"/>
        <end position="77"/>
    </location>
</feature>
<keyword evidence="8" id="KW-0963">Cytoplasm</keyword>
<keyword evidence="9" id="KW-0597">Phosphoprotein</keyword>
<evidence type="ECO:0000256" key="15">
    <source>
        <dbReference type="ARBA" id="ARBA00023288"/>
    </source>
</evidence>
<evidence type="ECO:0000256" key="13">
    <source>
        <dbReference type="ARBA" id="ARBA00023242"/>
    </source>
</evidence>
<keyword evidence="12" id="KW-0472">Membrane</keyword>
<organism evidence="21 22">
    <name type="scientific">Astyanax mexicanus</name>
    <name type="common">Blind cave fish</name>
    <name type="synonym">Astyanax fasciatus mexicanus</name>
    <dbReference type="NCBI Taxonomy" id="7994"/>
    <lineage>
        <taxon>Eukaryota</taxon>
        <taxon>Metazoa</taxon>
        <taxon>Chordata</taxon>
        <taxon>Craniata</taxon>
        <taxon>Vertebrata</taxon>
        <taxon>Euteleostomi</taxon>
        <taxon>Actinopterygii</taxon>
        <taxon>Neopterygii</taxon>
        <taxon>Teleostei</taxon>
        <taxon>Ostariophysi</taxon>
        <taxon>Characiformes</taxon>
        <taxon>Characoidei</taxon>
        <taxon>Acestrorhamphidae</taxon>
        <taxon>Acestrorhamphinae</taxon>
        <taxon>Astyanax</taxon>
    </lineage>
</organism>
<name>A0A3B1J7G2_ASTMX</name>
<dbReference type="Bgee" id="ENSAMXG00000030898">
    <property type="expression patterns" value="Expressed in testis and 6 other cell types or tissues"/>
</dbReference>
<dbReference type="InParanoid" id="A0A3B1J7G2"/>
<dbReference type="Gene3D" id="1.10.472.10">
    <property type="entry name" value="Cyclin-like"/>
    <property type="match status" value="1"/>
</dbReference>
<dbReference type="PANTHER" id="PTHR23401:SF2">
    <property type="entry name" value="CYCLIN-DEPENDENT KINASE 5 ACTIVATOR 1"/>
    <property type="match status" value="1"/>
</dbReference>
<dbReference type="InterPro" id="IPR036915">
    <property type="entry name" value="Cyclin-like_sf"/>
</dbReference>
<evidence type="ECO:0000256" key="4">
    <source>
        <dbReference type="ARBA" id="ARBA00004487"/>
    </source>
</evidence>
<dbReference type="GO" id="GO:0048471">
    <property type="term" value="C:perinuclear region of cytoplasm"/>
    <property type="evidence" value="ECO:0007669"/>
    <property type="project" value="UniProtKB-SubCell"/>
</dbReference>
<evidence type="ECO:0000256" key="16">
    <source>
        <dbReference type="ARBA" id="ARBA00037486"/>
    </source>
</evidence>
<dbReference type="GO" id="GO:0030426">
    <property type="term" value="C:growth cone"/>
    <property type="evidence" value="ECO:0007669"/>
    <property type="project" value="TreeGrafter"/>
</dbReference>
<evidence type="ECO:0000256" key="1">
    <source>
        <dbReference type="ARBA" id="ARBA00004123"/>
    </source>
</evidence>
<keyword evidence="13" id="KW-0539">Nucleus</keyword>
<reference evidence="21" key="3">
    <citation type="submission" date="2025-08" db="UniProtKB">
        <authorList>
            <consortium name="Ensembl"/>
        </authorList>
    </citation>
    <scope>IDENTIFICATION</scope>
</reference>
<proteinExistence type="inferred from homology"/>
<keyword evidence="10" id="KW-0832">Ubl conjugation</keyword>
<evidence type="ECO:0000256" key="7">
    <source>
        <dbReference type="ARBA" id="ARBA00022475"/>
    </source>
</evidence>
<evidence type="ECO:0000256" key="5">
    <source>
        <dbReference type="ARBA" id="ARBA00004556"/>
    </source>
</evidence>
<reference evidence="21" key="4">
    <citation type="submission" date="2025-09" db="UniProtKB">
        <authorList>
            <consortium name="Ensembl"/>
        </authorList>
    </citation>
    <scope>IDENTIFICATION</scope>
</reference>
<dbReference type="OrthoDB" id="8843519at2759"/>
<evidence type="ECO:0000256" key="10">
    <source>
        <dbReference type="ARBA" id="ARBA00022843"/>
    </source>
</evidence>
<evidence type="ECO:0000256" key="6">
    <source>
        <dbReference type="ARBA" id="ARBA00010175"/>
    </source>
</evidence>
<sequence>VAVGVGTIKKEQNLKSAKAMTLSVSWLPWLPWQRYKYSCVTEFENSLNAGMTARSSPTQDMVHQENHEKNTEKEDMKGSPVQLSPEPPLAVNGSSSSTALSANVMPCQATSVLTHELVLQNEYTAKLLYLLGEFLCLRCRKVRGLTPWVSVSWLRTVDMLLVTYKSQSKPFLCPGSVVFLYMLCRDSVSADVARRRKLCTELLICFYISCSYIGNEISYWARYFMSGISRQAFSKRTLEITMRMSHKMLQINTSPQFFAQVLADLKNRTYS</sequence>
<keyword evidence="15" id="KW-0449">Lipoprotein</keyword>
<comment type="function">
    <text evidence="16">p35 is a neuron specific activator of CDK5. The complex p35/CDK5 is required for neurite outgrowth and cortical lamination. Involved in dendritic spine morphogenesis by mediating the EFNA1-EPHA4 signaling. Activator of TPKII. The complex p35/CDK5 participates in the regulation of the circadian clock by modulating the function of CLOCK protein: phosphorylates CLOCK at 'Thr-451' and 'Thr-461' and regulates the transcriptional activity of the CLOCK-BMAL1 heterodimer in association with altered stability and subcellular distribution.</text>
</comment>
<evidence type="ECO:0000256" key="9">
    <source>
        <dbReference type="ARBA" id="ARBA00022553"/>
    </source>
</evidence>
<evidence type="ECO:0000313" key="22">
    <source>
        <dbReference type="Proteomes" id="UP000018467"/>
    </source>
</evidence>
<dbReference type="GO" id="GO:0016533">
    <property type="term" value="C:protein kinase 5 complex"/>
    <property type="evidence" value="ECO:0007669"/>
    <property type="project" value="InterPro"/>
</dbReference>
<evidence type="ECO:0000256" key="18">
    <source>
        <dbReference type="ARBA" id="ARBA00043197"/>
    </source>
</evidence>
<dbReference type="Pfam" id="PF03261">
    <property type="entry name" value="CDK5_activator"/>
    <property type="match status" value="1"/>
</dbReference>
<evidence type="ECO:0000256" key="19">
    <source>
        <dbReference type="ARBA" id="ARBA00046889"/>
    </source>
</evidence>
<evidence type="ECO:0000256" key="17">
    <source>
        <dbReference type="ARBA" id="ARBA00040087"/>
    </source>
</evidence>
<reference evidence="22" key="2">
    <citation type="journal article" date="2014" name="Nat. Commun.">
        <title>The cavefish genome reveals candidate genes for eye loss.</title>
        <authorList>
            <person name="McGaugh S.E."/>
            <person name="Gross J.B."/>
            <person name="Aken B."/>
            <person name="Blin M."/>
            <person name="Borowsky R."/>
            <person name="Chalopin D."/>
            <person name="Hinaux H."/>
            <person name="Jeffery W.R."/>
            <person name="Keene A."/>
            <person name="Ma L."/>
            <person name="Minx P."/>
            <person name="Murphy D."/>
            <person name="O'Quin K.E."/>
            <person name="Retaux S."/>
            <person name="Rohner N."/>
            <person name="Searle S.M."/>
            <person name="Stahl B.A."/>
            <person name="Tabin C."/>
            <person name="Volff J.N."/>
            <person name="Yoshizawa M."/>
            <person name="Warren W.C."/>
        </authorList>
    </citation>
    <scope>NUCLEOTIDE SEQUENCE [LARGE SCALE GENOMIC DNA]</scope>
    <source>
        <strain evidence="22">female</strain>
    </source>
</reference>
<evidence type="ECO:0000256" key="8">
    <source>
        <dbReference type="ARBA" id="ARBA00022490"/>
    </source>
</evidence>
<feature type="compositionally biased region" description="Polar residues" evidence="20">
    <location>
        <begin position="51"/>
        <end position="61"/>
    </location>
</feature>
<evidence type="ECO:0000256" key="3">
    <source>
        <dbReference type="ARBA" id="ARBA00004484"/>
    </source>
</evidence>
<dbReference type="SUPFAM" id="SSF47954">
    <property type="entry name" value="Cyclin-like"/>
    <property type="match status" value="1"/>
</dbReference>
<dbReference type="AlphaFoldDB" id="A0A3B1J7G2"/>